<dbReference type="Proteomes" id="UP000030598">
    <property type="component" value="Unassembled WGS sequence"/>
</dbReference>
<dbReference type="AlphaFoldDB" id="A0A0A1ZFQ8"/>
<protein>
    <recommendedName>
        <fullName evidence="3">Chromophore lyase CpcS/CpeS</fullName>
    </recommendedName>
</protein>
<evidence type="ECO:0000313" key="2">
    <source>
        <dbReference type="Proteomes" id="UP000030598"/>
    </source>
</evidence>
<organism evidence="1 2">
    <name type="scientific">Prochlorococcus marinus str. GP2</name>
    <dbReference type="NCBI Taxonomy" id="59925"/>
    <lineage>
        <taxon>Bacteria</taxon>
        <taxon>Bacillati</taxon>
        <taxon>Cyanobacteriota</taxon>
        <taxon>Cyanophyceae</taxon>
        <taxon>Synechococcales</taxon>
        <taxon>Prochlorococcaceae</taxon>
        <taxon>Prochlorococcus</taxon>
    </lineage>
</organism>
<sequence length="180" mass="22085">MVVINQKKNLNFGENNSPEISLNSNLKRWFSRNIGLWKSNRTYFLDETQKTYNLCMNINIEAVENKKEWESHYKFTWYPEKKYNFFEENPQYKERGEMSAFLKGHQLMRENFYLSDNEGISNIKQVDEHEMIFESSYKDWYILEHTRLVDSDNYRFRVIYSWNKNKLKIVENHHEIKIIK</sequence>
<evidence type="ECO:0000313" key="1">
    <source>
        <dbReference type="EMBL" id="KGF87381.1"/>
    </source>
</evidence>
<accession>A0A0A1ZFQ8</accession>
<gene>
    <name evidence="1" type="ORF">EU91_1110</name>
</gene>
<proteinExistence type="predicted"/>
<dbReference type="STRING" id="59925.EU91_1110"/>
<dbReference type="OrthoDB" id="539296at2"/>
<name>A0A0A1ZFQ8_PROMR</name>
<reference evidence="2" key="1">
    <citation type="journal article" date="2014" name="Sci. Data">
        <title>Genomes of diverse isolates of the marine cyanobacterium Prochlorococcus.</title>
        <authorList>
            <person name="Biller S."/>
            <person name="Berube P."/>
            <person name="Thompson J."/>
            <person name="Kelly L."/>
            <person name="Roggensack S."/>
            <person name="Awad L."/>
            <person name="Roache-Johnson K."/>
            <person name="Ding H."/>
            <person name="Giovannoni S.J."/>
            <person name="Moore L.R."/>
            <person name="Chisholm S.W."/>
        </authorList>
    </citation>
    <scope>NUCLEOTIDE SEQUENCE [LARGE SCALE GENOMIC DNA]</scope>
    <source>
        <strain evidence="2">GP2</strain>
    </source>
</reference>
<evidence type="ECO:0008006" key="3">
    <source>
        <dbReference type="Google" id="ProtNLM"/>
    </source>
</evidence>
<comment type="caution">
    <text evidence="1">The sequence shown here is derived from an EMBL/GenBank/DDBJ whole genome shotgun (WGS) entry which is preliminary data.</text>
</comment>
<dbReference type="eggNOG" id="ENOG5033RHF">
    <property type="taxonomic scope" value="Bacteria"/>
</dbReference>
<dbReference type="RefSeq" id="WP_032524599.1">
    <property type="nucleotide sequence ID" value="NZ_CP138934.1"/>
</dbReference>
<dbReference type="EMBL" id="JNAH01000005">
    <property type="protein sequence ID" value="KGF87381.1"/>
    <property type="molecule type" value="Genomic_DNA"/>
</dbReference>